<gene>
    <name evidence="2" type="ORF">HAX54_051274</name>
</gene>
<feature type="region of interest" description="Disordered" evidence="1">
    <location>
        <begin position="1"/>
        <end position="28"/>
    </location>
</feature>
<accession>A0ABS8RRN3</accession>
<sequence length="128" mass="14418">MKNLSSSPSLLNVSMAEETPPSTQGELPSAAFEIAPGSFPKPAPSNIALFLEFISLKWVSYAEYDMEQILKECDLLQHVPGSKEKLPVTQMIFYLHTAIARVVELKRENESSRMIYPLLMLRFLLSKT</sequence>
<evidence type="ECO:0000313" key="2">
    <source>
        <dbReference type="EMBL" id="MCD7449333.1"/>
    </source>
</evidence>
<organism evidence="2 3">
    <name type="scientific">Datura stramonium</name>
    <name type="common">Jimsonweed</name>
    <name type="synonym">Common thornapple</name>
    <dbReference type="NCBI Taxonomy" id="4076"/>
    <lineage>
        <taxon>Eukaryota</taxon>
        <taxon>Viridiplantae</taxon>
        <taxon>Streptophyta</taxon>
        <taxon>Embryophyta</taxon>
        <taxon>Tracheophyta</taxon>
        <taxon>Spermatophyta</taxon>
        <taxon>Magnoliopsida</taxon>
        <taxon>eudicotyledons</taxon>
        <taxon>Gunneridae</taxon>
        <taxon>Pentapetalae</taxon>
        <taxon>asterids</taxon>
        <taxon>lamiids</taxon>
        <taxon>Solanales</taxon>
        <taxon>Solanaceae</taxon>
        <taxon>Solanoideae</taxon>
        <taxon>Datureae</taxon>
        <taxon>Datura</taxon>
    </lineage>
</organism>
<reference evidence="2 3" key="1">
    <citation type="journal article" date="2021" name="BMC Genomics">
        <title>Datura genome reveals duplications of psychoactive alkaloid biosynthetic genes and high mutation rate following tissue culture.</title>
        <authorList>
            <person name="Rajewski A."/>
            <person name="Carter-House D."/>
            <person name="Stajich J."/>
            <person name="Litt A."/>
        </authorList>
    </citation>
    <scope>NUCLEOTIDE SEQUENCE [LARGE SCALE GENOMIC DNA]</scope>
    <source>
        <strain evidence="2">AR-01</strain>
    </source>
</reference>
<evidence type="ECO:0000313" key="3">
    <source>
        <dbReference type="Proteomes" id="UP000823775"/>
    </source>
</evidence>
<dbReference type="EMBL" id="JACEIK010000091">
    <property type="protein sequence ID" value="MCD7449333.1"/>
    <property type="molecule type" value="Genomic_DNA"/>
</dbReference>
<keyword evidence="3" id="KW-1185">Reference proteome</keyword>
<proteinExistence type="predicted"/>
<dbReference type="Proteomes" id="UP000823775">
    <property type="component" value="Unassembled WGS sequence"/>
</dbReference>
<evidence type="ECO:0000256" key="1">
    <source>
        <dbReference type="SAM" id="MobiDB-lite"/>
    </source>
</evidence>
<feature type="compositionally biased region" description="Low complexity" evidence="1">
    <location>
        <begin position="1"/>
        <end position="11"/>
    </location>
</feature>
<protein>
    <submittedName>
        <fullName evidence="2">Uncharacterized protein</fullName>
    </submittedName>
</protein>
<comment type="caution">
    <text evidence="2">The sequence shown here is derived from an EMBL/GenBank/DDBJ whole genome shotgun (WGS) entry which is preliminary data.</text>
</comment>
<name>A0ABS8RRN3_DATST</name>